<dbReference type="AlphaFoldDB" id="A0A1X7BX78"/>
<sequence length="86" mass="9133">MTQATKFASLPLRPPYRPSQGLPAPQTPPNPTETRHSPLTHALRLLAAQEHAAAIKSFVSPARIDIEVSVVTSGGDVINTGEGHET</sequence>
<dbReference type="EMBL" id="FWXB01000024">
    <property type="protein sequence ID" value="SMC14316.1"/>
    <property type="molecule type" value="Genomic_DNA"/>
</dbReference>
<gene>
    <name evidence="2" type="ORF">ROA7745_04182</name>
</gene>
<evidence type="ECO:0000313" key="2">
    <source>
        <dbReference type="EMBL" id="SMC14316.1"/>
    </source>
</evidence>
<organism evidence="2 3">
    <name type="scientific">Roseovarius aestuarii</name>
    <dbReference type="NCBI Taxonomy" id="475083"/>
    <lineage>
        <taxon>Bacteria</taxon>
        <taxon>Pseudomonadati</taxon>
        <taxon>Pseudomonadota</taxon>
        <taxon>Alphaproteobacteria</taxon>
        <taxon>Rhodobacterales</taxon>
        <taxon>Roseobacteraceae</taxon>
        <taxon>Roseovarius</taxon>
    </lineage>
</organism>
<feature type="region of interest" description="Disordered" evidence="1">
    <location>
        <begin position="1"/>
        <end position="39"/>
    </location>
</feature>
<accession>A0A1X7BX78</accession>
<protein>
    <submittedName>
        <fullName evidence="2">Uncharacterized protein</fullName>
    </submittedName>
</protein>
<name>A0A1X7BX78_9RHOB</name>
<evidence type="ECO:0000313" key="3">
    <source>
        <dbReference type="Proteomes" id="UP000193224"/>
    </source>
</evidence>
<keyword evidence="3" id="KW-1185">Reference proteome</keyword>
<evidence type="ECO:0000256" key="1">
    <source>
        <dbReference type="SAM" id="MobiDB-lite"/>
    </source>
</evidence>
<dbReference type="Proteomes" id="UP000193224">
    <property type="component" value="Unassembled WGS sequence"/>
</dbReference>
<reference evidence="2 3" key="1">
    <citation type="submission" date="2017-03" db="EMBL/GenBank/DDBJ databases">
        <authorList>
            <person name="Afonso C.L."/>
            <person name="Miller P.J."/>
            <person name="Scott M.A."/>
            <person name="Spackman E."/>
            <person name="Goraichik I."/>
            <person name="Dimitrov K.M."/>
            <person name="Suarez D.L."/>
            <person name="Swayne D.E."/>
        </authorList>
    </citation>
    <scope>NUCLEOTIDE SEQUENCE [LARGE SCALE GENOMIC DNA]</scope>
    <source>
        <strain evidence="2 3">CECT 7745</strain>
    </source>
</reference>
<proteinExistence type="predicted"/>